<keyword evidence="1" id="KW-0863">Zinc-finger</keyword>
<dbReference type="PROSITE" id="PS50966">
    <property type="entry name" value="ZF_SWIM"/>
    <property type="match status" value="1"/>
</dbReference>
<dbReference type="EMBL" id="BMRE01000103">
    <property type="protein sequence ID" value="GGU86499.1"/>
    <property type="molecule type" value="Genomic_DNA"/>
</dbReference>
<accession>A0ABQ2VJJ5</accession>
<reference evidence="5" key="1">
    <citation type="journal article" date="2019" name="Int. J. Syst. Evol. Microbiol.">
        <title>The Global Catalogue of Microorganisms (GCM) 10K type strain sequencing project: providing services to taxonomists for standard genome sequencing and annotation.</title>
        <authorList>
            <consortium name="The Broad Institute Genomics Platform"/>
            <consortium name="The Broad Institute Genome Sequencing Center for Infectious Disease"/>
            <person name="Wu L."/>
            <person name="Ma J."/>
        </authorList>
    </citation>
    <scope>NUCLEOTIDE SEQUENCE [LARGE SCALE GENOMIC DNA]</scope>
    <source>
        <strain evidence="5">JCM 3296</strain>
    </source>
</reference>
<proteinExistence type="predicted"/>
<sequence>MSGYFAAGQVPRVTVDAVTVNATVDGTRPYRVRHDVTTKGLRGRCSCPSRADGVFCKRCVATSLAWLERRRGGEAGEPHTKPLSDKHLRLLLRGCGQEWLVDQLMMAAKSVRHAGSPARRAGPETPLLGPVPKSRTRGLGTLKQVLWAELRLSGS</sequence>
<evidence type="ECO:0000313" key="5">
    <source>
        <dbReference type="Proteomes" id="UP000649573"/>
    </source>
</evidence>
<keyword evidence="5" id="KW-1185">Reference proteome</keyword>
<evidence type="ECO:0000313" key="4">
    <source>
        <dbReference type="EMBL" id="GGU86499.1"/>
    </source>
</evidence>
<gene>
    <name evidence="4" type="ORF">GCM10010178_90590</name>
</gene>
<organism evidence="4 5">
    <name type="scientific">Lentzea flava</name>
    <dbReference type="NCBI Taxonomy" id="103732"/>
    <lineage>
        <taxon>Bacteria</taxon>
        <taxon>Bacillati</taxon>
        <taxon>Actinomycetota</taxon>
        <taxon>Actinomycetes</taxon>
        <taxon>Pseudonocardiales</taxon>
        <taxon>Pseudonocardiaceae</taxon>
        <taxon>Lentzea</taxon>
    </lineage>
</organism>
<feature type="region of interest" description="Disordered" evidence="2">
    <location>
        <begin position="115"/>
        <end position="134"/>
    </location>
</feature>
<evidence type="ECO:0000259" key="3">
    <source>
        <dbReference type="PROSITE" id="PS50966"/>
    </source>
</evidence>
<keyword evidence="1" id="KW-0479">Metal-binding</keyword>
<evidence type="ECO:0000256" key="2">
    <source>
        <dbReference type="SAM" id="MobiDB-lite"/>
    </source>
</evidence>
<name>A0ABQ2VJJ5_9PSEU</name>
<evidence type="ECO:0000256" key="1">
    <source>
        <dbReference type="PROSITE-ProRule" id="PRU00325"/>
    </source>
</evidence>
<keyword evidence="1" id="KW-0862">Zinc</keyword>
<dbReference type="InterPro" id="IPR007527">
    <property type="entry name" value="Znf_SWIM"/>
</dbReference>
<feature type="domain" description="SWIM-type" evidence="3">
    <location>
        <begin position="30"/>
        <end position="67"/>
    </location>
</feature>
<protein>
    <recommendedName>
        <fullName evidence="3">SWIM-type domain-containing protein</fullName>
    </recommendedName>
</protein>
<dbReference type="Proteomes" id="UP000649573">
    <property type="component" value="Unassembled WGS sequence"/>
</dbReference>
<comment type="caution">
    <text evidence="4">The sequence shown here is derived from an EMBL/GenBank/DDBJ whole genome shotgun (WGS) entry which is preliminary data.</text>
</comment>